<feature type="transmembrane region" description="Helical" evidence="12">
    <location>
        <begin position="198"/>
        <end position="229"/>
    </location>
</feature>
<keyword evidence="10" id="KW-0325">Glycoprotein</keyword>
<evidence type="ECO:0000256" key="4">
    <source>
        <dbReference type="ARBA" id="ARBA00022475"/>
    </source>
</evidence>
<protein>
    <submittedName>
        <fullName evidence="15">Multidrug resistance-associated protein 1-like protein 2</fullName>
    </submittedName>
</protein>
<evidence type="ECO:0000256" key="6">
    <source>
        <dbReference type="ARBA" id="ARBA00022741"/>
    </source>
</evidence>
<feature type="transmembrane region" description="Helical" evidence="12">
    <location>
        <begin position="954"/>
        <end position="981"/>
    </location>
</feature>
<dbReference type="PROSITE" id="PS00211">
    <property type="entry name" value="ABC_TRANSPORTER_1"/>
    <property type="match status" value="2"/>
</dbReference>
<evidence type="ECO:0000256" key="8">
    <source>
        <dbReference type="ARBA" id="ARBA00022989"/>
    </source>
</evidence>
<dbReference type="InterPro" id="IPR036640">
    <property type="entry name" value="ABC1_TM_sf"/>
</dbReference>
<evidence type="ECO:0000259" key="13">
    <source>
        <dbReference type="PROSITE" id="PS50893"/>
    </source>
</evidence>
<dbReference type="Proteomes" id="UP001281614">
    <property type="component" value="Unassembled WGS sequence"/>
</dbReference>
<feature type="transmembrane region" description="Helical" evidence="12">
    <location>
        <begin position="925"/>
        <end position="948"/>
    </location>
</feature>
<evidence type="ECO:0000256" key="7">
    <source>
        <dbReference type="ARBA" id="ARBA00022840"/>
    </source>
</evidence>
<feature type="domain" description="ABC transmembrane type-1" evidence="14">
    <location>
        <begin position="880"/>
        <end position="983"/>
    </location>
</feature>
<name>A0AAD9Y4M3_COLKA</name>
<gene>
    <name evidence="15" type="ORF">CKAH01_07942</name>
</gene>
<dbReference type="PROSITE" id="PS50893">
    <property type="entry name" value="ABC_TRANSPORTER_2"/>
    <property type="match status" value="2"/>
</dbReference>
<keyword evidence="3" id="KW-0813">Transport</keyword>
<dbReference type="EMBL" id="VYYT01000445">
    <property type="protein sequence ID" value="KAK2735158.1"/>
    <property type="molecule type" value="Genomic_DNA"/>
</dbReference>
<evidence type="ECO:0000256" key="12">
    <source>
        <dbReference type="SAM" id="Phobius"/>
    </source>
</evidence>
<feature type="transmembrane region" description="Helical" evidence="12">
    <location>
        <begin position="849"/>
        <end position="874"/>
    </location>
</feature>
<feature type="domain" description="ABC transporter" evidence="13">
    <location>
        <begin position="1021"/>
        <end position="1264"/>
    </location>
</feature>
<dbReference type="FunFam" id="3.40.50.300:FF:002145">
    <property type="entry name" value="ABC transporter (MsbA subfamily)"/>
    <property type="match status" value="1"/>
</dbReference>
<feature type="transmembrane region" description="Helical" evidence="12">
    <location>
        <begin position="305"/>
        <end position="328"/>
    </location>
</feature>
<dbReference type="InterPro" id="IPR011527">
    <property type="entry name" value="ABC1_TM_dom"/>
</dbReference>
<dbReference type="InterPro" id="IPR050173">
    <property type="entry name" value="ABC_transporter_C-like"/>
</dbReference>
<dbReference type="PANTHER" id="PTHR24223">
    <property type="entry name" value="ATP-BINDING CASSETTE SUB-FAMILY C"/>
    <property type="match status" value="1"/>
</dbReference>
<comment type="subcellular location">
    <subcellularLocation>
        <location evidence="1">Cell membrane</location>
        <topology evidence="1">Multi-pass membrane protein</topology>
    </subcellularLocation>
</comment>
<evidence type="ECO:0000256" key="5">
    <source>
        <dbReference type="ARBA" id="ARBA00022692"/>
    </source>
</evidence>
<evidence type="ECO:0000259" key="14">
    <source>
        <dbReference type="PROSITE" id="PS50929"/>
    </source>
</evidence>
<proteinExistence type="inferred from homology"/>
<evidence type="ECO:0000256" key="3">
    <source>
        <dbReference type="ARBA" id="ARBA00022448"/>
    </source>
</evidence>
<evidence type="ECO:0000256" key="10">
    <source>
        <dbReference type="ARBA" id="ARBA00023180"/>
    </source>
</evidence>
<feature type="domain" description="ABC transmembrane type-1" evidence="14">
    <location>
        <begin position="165"/>
        <end position="463"/>
    </location>
</feature>
<feature type="compositionally biased region" description="Low complexity" evidence="11">
    <location>
        <begin position="760"/>
        <end position="775"/>
    </location>
</feature>
<feature type="region of interest" description="Disordered" evidence="11">
    <location>
        <begin position="755"/>
        <end position="791"/>
    </location>
</feature>
<dbReference type="InterPro" id="IPR017871">
    <property type="entry name" value="ABC_transporter-like_CS"/>
</dbReference>
<keyword evidence="16" id="KW-1185">Reference proteome</keyword>
<evidence type="ECO:0000256" key="11">
    <source>
        <dbReference type="SAM" id="MobiDB-lite"/>
    </source>
</evidence>
<feature type="domain" description="ABC transporter" evidence="13">
    <location>
        <begin position="537"/>
        <end position="765"/>
    </location>
</feature>
<dbReference type="CDD" id="cd18579">
    <property type="entry name" value="ABC_6TM_ABCC_D1"/>
    <property type="match status" value="1"/>
</dbReference>
<dbReference type="Gene3D" id="1.20.1560.10">
    <property type="entry name" value="ABC transporter type 1, transmembrane domain"/>
    <property type="match status" value="2"/>
</dbReference>
<dbReference type="FunFam" id="1.20.1560.10:FF:000055">
    <property type="entry name" value="ABC multidrug transporter (Eurofung)"/>
    <property type="match status" value="1"/>
</dbReference>
<dbReference type="InterPro" id="IPR027417">
    <property type="entry name" value="P-loop_NTPase"/>
</dbReference>
<dbReference type="Pfam" id="PF00664">
    <property type="entry name" value="ABC_membrane"/>
    <property type="match status" value="1"/>
</dbReference>
<dbReference type="Gene3D" id="3.40.50.300">
    <property type="entry name" value="P-loop containing nucleotide triphosphate hydrolases"/>
    <property type="match status" value="2"/>
</dbReference>
<dbReference type="SUPFAM" id="SSF52540">
    <property type="entry name" value="P-loop containing nucleoside triphosphate hydrolases"/>
    <property type="match status" value="2"/>
</dbReference>
<keyword evidence="5 12" id="KW-0812">Transmembrane</keyword>
<keyword evidence="8 12" id="KW-1133">Transmembrane helix</keyword>
<dbReference type="SMART" id="SM00382">
    <property type="entry name" value="AAA"/>
    <property type="match status" value="2"/>
</dbReference>
<keyword evidence="6" id="KW-0547">Nucleotide-binding</keyword>
<dbReference type="AlphaFoldDB" id="A0AAD9Y4M3"/>
<accession>A0AAD9Y4M3</accession>
<evidence type="ECO:0000256" key="9">
    <source>
        <dbReference type="ARBA" id="ARBA00023136"/>
    </source>
</evidence>
<dbReference type="Pfam" id="PF00005">
    <property type="entry name" value="ABC_tran"/>
    <property type="match status" value="2"/>
</dbReference>
<keyword evidence="9 12" id="KW-0472">Membrane</keyword>
<dbReference type="GO" id="GO:0016887">
    <property type="term" value="F:ATP hydrolysis activity"/>
    <property type="evidence" value="ECO:0007669"/>
    <property type="project" value="InterPro"/>
</dbReference>
<evidence type="ECO:0000313" key="15">
    <source>
        <dbReference type="EMBL" id="KAK2735158.1"/>
    </source>
</evidence>
<feature type="transmembrane region" description="Helical" evidence="12">
    <location>
        <begin position="41"/>
        <end position="63"/>
    </location>
</feature>
<evidence type="ECO:0000256" key="1">
    <source>
        <dbReference type="ARBA" id="ARBA00004651"/>
    </source>
</evidence>
<dbReference type="PANTHER" id="PTHR24223:SF399">
    <property type="entry name" value="ABC TRANSPORTER ATNG"/>
    <property type="match status" value="1"/>
</dbReference>
<evidence type="ECO:0000313" key="16">
    <source>
        <dbReference type="Proteomes" id="UP001281614"/>
    </source>
</evidence>
<dbReference type="PROSITE" id="PS50929">
    <property type="entry name" value="ABC_TM1F"/>
    <property type="match status" value="2"/>
</dbReference>
<sequence length="1275" mass="137562">MNNVSNVCHDELFGPAVATESCRGGFDFTALLVLWASGHGFTTRATLASSVLSLCAALALAVLSQVQHGKSPRPSFIITGYLIISLPLNGARVRTAWLLASDKHLMPAILTASLAVQVLILVLETKNKRKILAEKVDHNRHKHALALATLSAWRLELAKIALPRLCLVALSLAQPFLIHQIVETISAPVSQQTWNQGYGLIGAVALVYTGIPVSSTSFLPPGLLLIRYVCHKIATGFYQHLSFRLMAMVRGGLISLIYEKVVQSPSTQVGDSAAMTLIGTDVERICETWHLAVAESWASVIQLGFAVWLLQMQIGAVCVTPVIVALVATAMSVKAAGFVTARQKVWLEAIQARVNFTAHALGSMRSVKMLGLSNKFESLIQGMRVTELDLSKKFRRLSSFNVCLVNLPSIFSQFFTFATFAIAAKVQGNSFVTVSQAVISLSILSILMEPLGKLLVVIPQAYAALGCFQRIQDFLASESWDDKRLPERSLETTSLESHDKPDTIQMPSGYNHVEMIQRPQSTPKEPLPRTTSNSDHVIIHNATVGWQGSSPVIKDMSLRIGQNHHLTVILGPVGCGKSTILKAILGEATIFNGSVWISSKELAYCDQSPWVSNGSVRENIVSGTDFDATWYNTVIHACALQVDLLQLSDGDATNVGSKGVSLSGGQKQRLTLARALYARKPIAVLDDVLSGLDAATHDIVTTRVFGADGLVRKLGMAAILVTHSVSLCDIADQTIILDDQGQIIQQSSSENMASLTPQLAGDDGSSASSGNSPPSKVSAGETQGSSTERDDNRQVGDLSIYLYYFSSLGWLSFALFGIFIASNVGFGTLQYAWVTLWAQSSDGSQASRLGYWLGLYALFGVLTAAGLISAVYYIESTSHSHALESLQGIATIRAYGWTSNHVAKNLALLDRAQEPYYLLLCIQRWLTLVLGLTVAGLAILLTTLGVTLRSRLDAGFLGVALVSMMNLAQSLAALITFWTMLETSLGAISRVKTFSEDTPSEKPRDIVDTRIGAGWPSQGSVVIENWSAHYNGHPVLRNIDISIQAGEKVAICGRTGSAVSGKTSLLLSLLGMVEESTGRIVLDDVDLALVPKDVTRQKLTCLTQDPFLFGGSVRLNADPHGEATDTDIISALQKVGLWDIFRSKESTETSHPLESSILDMKMEEDFLSQGQRKLFCLGRALLRKSPVLVLDEPSSGVDASTESCIEAIVESEFATSTVIMATHSLAGVRRFDKIAVLDGGVLLEYGEPEELLARVDGAFANLYAVQRGRPETSSA</sequence>
<feature type="transmembrane region" description="Helical" evidence="12">
    <location>
        <begin position="75"/>
        <end position="93"/>
    </location>
</feature>
<comment type="caution">
    <text evidence="15">The sequence shown here is derived from an EMBL/GenBank/DDBJ whole genome shotgun (WGS) entry which is preliminary data.</text>
</comment>
<reference evidence="15" key="1">
    <citation type="submission" date="2023-02" db="EMBL/GenBank/DDBJ databases">
        <title>Colletotrichum kahawae CIFC_Que2 genome sequencing and assembly.</title>
        <authorList>
            <person name="Baroncelli R."/>
        </authorList>
    </citation>
    <scope>NUCLEOTIDE SEQUENCE</scope>
    <source>
        <strain evidence="15">CIFC_Que2</strain>
    </source>
</reference>
<comment type="similarity">
    <text evidence="2">Belongs to the ABC transporter superfamily. ABCC family. Conjugate transporter (TC 3.A.1.208) subfamily.</text>
</comment>
<dbReference type="SUPFAM" id="SSF90123">
    <property type="entry name" value="ABC transporter transmembrane region"/>
    <property type="match status" value="2"/>
</dbReference>
<keyword evidence="4" id="KW-1003">Cell membrane</keyword>
<feature type="transmembrane region" description="Helical" evidence="12">
    <location>
        <begin position="105"/>
        <end position="123"/>
    </location>
</feature>
<dbReference type="InterPro" id="IPR003439">
    <property type="entry name" value="ABC_transporter-like_ATP-bd"/>
</dbReference>
<dbReference type="GO" id="GO:0140359">
    <property type="term" value="F:ABC-type transporter activity"/>
    <property type="evidence" value="ECO:0007669"/>
    <property type="project" value="InterPro"/>
</dbReference>
<dbReference type="GO" id="GO:0005886">
    <property type="term" value="C:plasma membrane"/>
    <property type="evidence" value="ECO:0007669"/>
    <property type="project" value="UniProtKB-SubCell"/>
</dbReference>
<dbReference type="InterPro" id="IPR044746">
    <property type="entry name" value="ABCC_6TM_D1"/>
</dbReference>
<dbReference type="GO" id="GO:0005524">
    <property type="term" value="F:ATP binding"/>
    <property type="evidence" value="ECO:0007669"/>
    <property type="project" value="UniProtKB-KW"/>
</dbReference>
<organism evidence="15 16">
    <name type="scientific">Colletotrichum kahawae</name>
    <name type="common">Coffee berry disease fungus</name>
    <dbReference type="NCBI Taxonomy" id="34407"/>
    <lineage>
        <taxon>Eukaryota</taxon>
        <taxon>Fungi</taxon>
        <taxon>Dikarya</taxon>
        <taxon>Ascomycota</taxon>
        <taxon>Pezizomycotina</taxon>
        <taxon>Sordariomycetes</taxon>
        <taxon>Hypocreomycetidae</taxon>
        <taxon>Glomerellales</taxon>
        <taxon>Glomerellaceae</taxon>
        <taxon>Colletotrichum</taxon>
        <taxon>Colletotrichum gloeosporioides species complex</taxon>
    </lineage>
</organism>
<keyword evidence="7" id="KW-0067">ATP-binding</keyword>
<feature type="transmembrane region" description="Helical" evidence="12">
    <location>
        <begin position="400"/>
        <end position="424"/>
    </location>
</feature>
<dbReference type="InterPro" id="IPR003593">
    <property type="entry name" value="AAA+_ATPase"/>
</dbReference>
<evidence type="ECO:0000256" key="2">
    <source>
        <dbReference type="ARBA" id="ARBA00009726"/>
    </source>
</evidence>
<feature type="transmembrane region" description="Helical" evidence="12">
    <location>
        <begin position="801"/>
        <end position="829"/>
    </location>
</feature>